<evidence type="ECO:0000256" key="4">
    <source>
        <dbReference type="ARBA" id="ARBA00023014"/>
    </source>
</evidence>
<sequence>MIEETAFPGAPPRGQWPADLDVPALLAGGWRPTPFRHFVLKVASRCDLACDHCYVYRMSDQSWRGRPHRMPRRVLVRTAGRIAEHVRDHDLDSVALVLHGGEPLLAGTDLLGDAVRLTREAVRETAGPGPDGRDRVRAVVQTNAVRLGQEELRLFDALGVRVGVSLDGTAAAHDRHRRHADGRGSHAAVHAALRRLASGRYRHLFGGLLCTVDLRNDPVETYEALLEYGPPTVDLLLPHANWSQAPAGRDDPADAPYGDWLAAVFDRWYGAPRQETGVRLFQEILHLLLGGASTSEVVGLSPVGVVVVETDGAIEQSDILKSAFPGAPETGRHVFGDSFDTVLLSPFVAARQIGAGALCPACLSCPVKNVCGGGHYAHRYRPGSGFRNPSVYCADLLRLILHIRSRVAADLSRTAAERKAAHGDPLPPAAG</sequence>
<dbReference type="EMBL" id="JBHSON010000151">
    <property type="protein sequence ID" value="MFC5754388.1"/>
    <property type="molecule type" value="Genomic_DNA"/>
</dbReference>
<dbReference type="InterPro" id="IPR023867">
    <property type="entry name" value="Sulphatase_maturase_rSAM"/>
</dbReference>
<dbReference type="PANTHER" id="PTHR43273">
    <property type="entry name" value="ANAEROBIC SULFATASE-MATURATING ENZYME HOMOLOG ASLB-RELATED"/>
    <property type="match status" value="1"/>
</dbReference>
<dbReference type="Gene3D" id="3.20.20.70">
    <property type="entry name" value="Aldolase class I"/>
    <property type="match status" value="1"/>
</dbReference>
<dbReference type="PANTHER" id="PTHR43273:SF8">
    <property type="entry name" value="RADICAL SAM DOMAIN PROTEIN"/>
    <property type="match status" value="1"/>
</dbReference>
<reference evidence="7" key="1">
    <citation type="journal article" date="2019" name="Int. J. Syst. Evol. Microbiol.">
        <title>The Global Catalogue of Microorganisms (GCM) 10K type strain sequencing project: providing services to taxonomists for standard genome sequencing and annotation.</title>
        <authorList>
            <consortium name="The Broad Institute Genomics Platform"/>
            <consortium name="The Broad Institute Genome Sequencing Center for Infectious Disease"/>
            <person name="Wu L."/>
            <person name="Ma J."/>
        </authorList>
    </citation>
    <scope>NUCLEOTIDE SEQUENCE [LARGE SCALE GENOMIC DNA]</scope>
    <source>
        <strain evidence="7">KCTC 42087</strain>
    </source>
</reference>
<accession>A0ABW1AII4</accession>
<evidence type="ECO:0000313" key="7">
    <source>
        <dbReference type="Proteomes" id="UP001596074"/>
    </source>
</evidence>
<evidence type="ECO:0000256" key="2">
    <source>
        <dbReference type="ARBA" id="ARBA00022723"/>
    </source>
</evidence>
<dbReference type="SFLD" id="SFLDG01067">
    <property type="entry name" value="SPASM/twitch_domain_containing"/>
    <property type="match status" value="1"/>
</dbReference>
<dbReference type="SUPFAM" id="SSF102114">
    <property type="entry name" value="Radical SAM enzymes"/>
    <property type="match status" value="1"/>
</dbReference>
<evidence type="ECO:0000256" key="3">
    <source>
        <dbReference type="ARBA" id="ARBA00023004"/>
    </source>
</evidence>
<evidence type="ECO:0000259" key="5">
    <source>
        <dbReference type="Pfam" id="PF04055"/>
    </source>
</evidence>
<dbReference type="SFLD" id="SFLDS00029">
    <property type="entry name" value="Radical_SAM"/>
    <property type="match status" value="1"/>
</dbReference>
<comment type="caution">
    <text evidence="6">The sequence shown here is derived from an EMBL/GenBank/DDBJ whole genome shotgun (WGS) entry which is preliminary data.</text>
</comment>
<dbReference type="InterPro" id="IPR013785">
    <property type="entry name" value="Aldolase_TIM"/>
</dbReference>
<dbReference type="CDD" id="cd01335">
    <property type="entry name" value="Radical_SAM"/>
    <property type="match status" value="1"/>
</dbReference>
<evidence type="ECO:0000313" key="6">
    <source>
        <dbReference type="EMBL" id="MFC5754388.1"/>
    </source>
</evidence>
<keyword evidence="4" id="KW-0411">Iron-sulfur</keyword>
<keyword evidence="2" id="KW-0479">Metal-binding</keyword>
<dbReference type="SFLD" id="SFLDG01386">
    <property type="entry name" value="main_SPASM_domain-containing"/>
    <property type="match status" value="1"/>
</dbReference>
<dbReference type="RefSeq" id="WP_378292429.1">
    <property type="nucleotide sequence ID" value="NZ_JBHSON010000151.1"/>
</dbReference>
<proteinExistence type="predicted"/>
<evidence type="ECO:0000256" key="1">
    <source>
        <dbReference type="ARBA" id="ARBA00022691"/>
    </source>
</evidence>
<dbReference type="SFLD" id="SFLDG01072">
    <property type="entry name" value="dehydrogenase_like"/>
    <property type="match status" value="1"/>
</dbReference>
<keyword evidence="7" id="KW-1185">Reference proteome</keyword>
<dbReference type="InterPro" id="IPR007197">
    <property type="entry name" value="rSAM"/>
</dbReference>
<dbReference type="Proteomes" id="UP001596074">
    <property type="component" value="Unassembled WGS sequence"/>
</dbReference>
<keyword evidence="1" id="KW-0949">S-adenosyl-L-methionine</keyword>
<feature type="domain" description="Radical SAM core" evidence="5">
    <location>
        <begin position="42"/>
        <end position="202"/>
    </location>
</feature>
<dbReference type="InterPro" id="IPR058240">
    <property type="entry name" value="rSAM_sf"/>
</dbReference>
<protein>
    <submittedName>
        <fullName evidence="6">FxsB family cyclophane-forming radical SAM/SPASM peptide maturase</fullName>
    </submittedName>
</protein>
<gene>
    <name evidence="6" type="ORF">ACFPZN_53000</name>
</gene>
<keyword evidence="3" id="KW-0408">Iron</keyword>
<dbReference type="Pfam" id="PF04055">
    <property type="entry name" value="Radical_SAM"/>
    <property type="match status" value="1"/>
</dbReference>
<dbReference type="NCBIfam" id="TIGR04269">
    <property type="entry name" value="SAM_SPASM_FxsB"/>
    <property type="match status" value="1"/>
</dbReference>
<name>A0ABW1AII4_9ACTN</name>
<organism evidence="6 7">
    <name type="scientific">Actinomadura rugatobispora</name>
    <dbReference type="NCBI Taxonomy" id="1994"/>
    <lineage>
        <taxon>Bacteria</taxon>
        <taxon>Bacillati</taxon>
        <taxon>Actinomycetota</taxon>
        <taxon>Actinomycetes</taxon>
        <taxon>Streptosporangiales</taxon>
        <taxon>Thermomonosporaceae</taxon>
        <taxon>Actinomadura</taxon>
    </lineage>
</organism>
<dbReference type="InterPro" id="IPR026335">
    <property type="entry name" value="rSAM_SPASM_FxsB"/>
</dbReference>